<accession>A0ABT1UFM3</accession>
<gene>
    <name evidence="1" type="ORF">NP603_05310</name>
</gene>
<comment type="caution">
    <text evidence="1">The sequence shown here is derived from an EMBL/GenBank/DDBJ whole genome shotgun (WGS) entry which is preliminary data.</text>
</comment>
<evidence type="ECO:0000313" key="1">
    <source>
        <dbReference type="EMBL" id="MCQ8180514.1"/>
    </source>
</evidence>
<dbReference type="Proteomes" id="UP001524569">
    <property type="component" value="Unassembled WGS sequence"/>
</dbReference>
<keyword evidence="2" id="KW-1185">Reference proteome</keyword>
<name>A0ABT1UFM3_9GAMM</name>
<reference evidence="1 2" key="1">
    <citation type="submission" date="2022-07" db="EMBL/GenBank/DDBJ databases">
        <title>Methylomonas rivi sp. nov., Methylomonas rosea sp. nov., Methylomonas aureus sp. nov. and Methylomonas subterranea sp. nov., four novel methanotrophs isolated from a freshwater creek and the deep terrestrial subsurface.</title>
        <authorList>
            <person name="Abin C."/>
            <person name="Sankaranarayanan K."/>
            <person name="Garner C."/>
            <person name="Sindelar R."/>
            <person name="Kotary K."/>
            <person name="Garner R."/>
            <person name="Barclay S."/>
            <person name="Lawson P."/>
            <person name="Krumholz L."/>
        </authorList>
    </citation>
    <scope>NUCLEOTIDE SEQUENCE [LARGE SCALE GENOMIC DNA]</scope>
    <source>
        <strain evidence="1 2">SURF-1</strain>
    </source>
</reference>
<proteinExistence type="predicted"/>
<dbReference type="RefSeq" id="WP_256609878.1">
    <property type="nucleotide sequence ID" value="NZ_JANIBM010000004.1"/>
</dbReference>
<dbReference type="EMBL" id="JANIBM010000004">
    <property type="protein sequence ID" value="MCQ8180514.1"/>
    <property type="molecule type" value="Genomic_DNA"/>
</dbReference>
<protein>
    <submittedName>
        <fullName evidence="1">Uncharacterized protein</fullName>
    </submittedName>
</protein>
<evidence type="ECO:0000313" key="2">
    <source>
        <dbReference type="Proteomes" id="UP001524569"/>
    </source>
</evidence>
<organism evidence="1 2">
    <name type="scientific">Methylomonas aurea</name>
    <dbReference type="NCBI Taxonomy" id="2952224"/>
    <lineage>
        <taxon>Bacteria</taxon>
        <taxon>Pseudomonadati</taxon>
        <taxon>Pseudomonadota</taxon>
        <taxon>Gammaproteobacteria</taxon>
        <taxon>Methylococcales</taxon>
        <taxon>Methylococcaceae</taxon>
        <taxon>Methylomonas</taxon>
    </lineage>
</organism>
<sequence>MDARFLERTGFTHSWSEEMHYLVVENAWNGESIDWGFWGSLPNITPIQAAKLYWCIDPLRWPDSNYALGVLPDEWRIKIEQLTQFLKGRSNAWSLSDLLSVLGFENAPFGMIQVVKQHRLDEAKKRSSIAQPLDLLSDEATQNYYKQAAWSWIDAIYILQGYRPVFQLDTEQVRAHFPSLVTFFTQSIQLGKIGKEIIQAGEKTFIDSPANWRVFWDSVNQAKPIEQPEVFEDIEIDYRDEPLNENALNEINVEYWTEQAAAIVPRVKWLEKLKLDEEKVKEIEKACKFADSRGLHAEQVNAYANLAALTSRAEKYFEGVDTILRTELKKPTCMDERTKLFVWRHVLKANEFDSTAEEFQIIRNQQLLSKIAEIDGLLEIESVSLETETNATKSEADTETISSVSQTKRGNDIAISNLLNAPTRQDDWFEVINDMTKDFYLKFGQVPNAIQAWGWLCTTPPAGYSITTGKDKGGEDCLMMPGVKSLGKRSFDERWKKYTAPTSE</sequence>